<dbReference type="GO" id="GO:0004252">
    <property type="term" value="F:serine-type endopeptidase activity"/>
    <property type="evidence" value="ECO:0007669"/>
    <property type="project" value="InterPro"/>
</dbReference>
<dbReference type="InterPro" id="IPR008391">
    <property type="entry name" value="AXE1_dom"/>
</dbReference>
<proteinExistence type="predicted"/>
<evidence type="ECO:0000256" key="1">
    <source>
        <dbReference type="ARBA" id="ARBA00022801"/>
    </source>
</evidence>
<evidence type="ECO:0000313" key="4">
    <source>
        <dbReference type="Proteomes" id="UP000295689"/>
    </source>
</evidence>
<keyword evidence="1" id="KW-0378">Hydrolase</keyword>
<dbReference type="InterPro" id="IPR002471">
    <property type="entry name" value="Pept_S9_AS"/>
</dbReference>
<name>A0A4R2B7P1_9BACI</name>
<dbReference type="Gene3D" id="3.40.50.1820">
    <property type="entry name" value="alpha/beta hydrolase"/>
    <property type="match status" value="1"/>
</dbReference>
<dbReference type="AlphaFoldDB" id="A0A4R2B7P1"/>
<dbReference type="RefSeq" id="WP_132009654.1">
    <property type="nucleotide sequence ID" value="NZ_JABUHM010000011.1"/>
</dbReference>
<comment type="caution">
    <text evidence="3">The sequence shown here is derived from an EMBL/GenBank/DDBJ whole genome shotgun (WGS) entry which is preliminary data.</text>
</comment>
<dbReference type="PROSITE" id="PS00708">
    <property type="entry name" value="PRO_ENDOPEP_SER"/>
    <property type="match status" value="1"/>
</dbReference>
<gene>
    <name evidence="3" type="ORF">EV146_110204</name>
</gene>
<dbReference type="SUPFAM" id="SSF53474">
    <property type="entry name" value="alpha/beta-Hydrolases"/>
    <property type="match status" value="1"/>
</dbReference>
<reference evidence="3 4" key="1">
    <citation type="journal article" date="2015" name="Stand. Genomic Sci.">
        <title>Genomic Encyclopedia of Bacterial and Archaeal Type Strains, Phase III: the genomes of soil and plant-associated and newly described type strains.</title>
        <authorList>
            <person name="Whitman W.B."/>
            <person name="Woyke T."/>
            <person name="Klenk H.P."/>
            <person name="Zhou Y."/>
            <person name="Lilburn T.G."/>
            <person name="Beck B.J."/>
            <person name="De Vos P."/>
            <person name="Vandamme P."/>
            <person name="Eisen J.A."/>
            <person name="Garrity G."/>
            <person name="Hugenholtz P."/>
            <person name="Kyrpides N.C."/>
        </authorList>
    </citation>
    <scope>NUCLEOTIDE SEQUENCE [LARGE SCALE GENOMIC DNA]</scope>
    <source>
        <strain evidence="3 4">CV53</strain>
    </source>
</reference>
<dbReference type="PANTHER" id="PTHR47381">
    <property type="entry name" value="ALPHA/BETA-HYDROLASES SUPERFAMILY PROTEIN"/>
    <property type="match status" value="1"/>
</dbReference>
<organism evidence="3 4">
    <name type="scientific">Mesobacillus foraminis</name>
    <dbReference type="NCBI Taxonomy" id="279826"/>
    <lineage>
        <taxon>Bacteria</taxon>
        <taxon>Bacillati</taxon>
        <taxon>Bacillota</taxon>
        <taxon>Bacilli</taxon>
        <taxon>Bacillales</taxon>
        <taxon>Bacillaceae</taxon>
        <taxon>Mesobacillus</taxon>
    </lineage>
</organism>
<dbReference type="GO" id="GO:0006508">
    <property type="term" value="P:proteolysis"/>
    <property type="evidence" value="ECO:0007669"/>
    <property type="project" value="InterPro"/>
</dbReference>
<dbReference type="EMBL" id="SLVV01000010">
    <property type="protein sequence ID" value="TCN22718.1"/>
    <property type="molecule type" value="Genomic_DNA"/>
</dbReference>
<keyword evidence="4" id="KW-1185">Reference proteome</keyword>
<accession>A0A4R2B7P1</accession>
<evidence type="ECO:0000313" key="3">
    <source>
        <dbReference type="EMBL" id="TCN22718.1"/>
    </source>
</evidence>
<dbReference type="Pfam" id="PF05448">
    <property type="entry name" value="AXE1"/>
    <property type="match status" value="1"/>
</dbReference>
<sequence length="302" mass="33880">MESQETKRRKLLNLLGDLPERNQIPAAKPLAVHDKGDYLLEVLLLSGEGDEQIPAYFARPKETDGKLPVVLFNHSHGGNYHIGKTELIQSSDYLQNPSYAEQLTAMGYGVLCMDMIGFGERRGRAESEIFKELLWKGQVMWGRMLFDSITALDYVMSREEVDPSRVATLGMSMGGLMAWWLSALDDRIKVCIDIAAQVEAESLIQKGGLDHHGFYSYVPGLLKYFSTADIQKLIVPRSHLSLVGNHDKLTPYAGLGIIDEELTKEYAEAGVPENWKMVRYHCGHIETAGMRAEACRFLQTNL</sequence>
<protein>
    <submittedName>
        <fullName evidence="3">Acetyl xylan esterase AXE1</fullName>
    </submittedName>
</protein>
<dbReference type="InterPro" id="IPR029058">
    <property type="entry name" value="AB_hydrolase_fold"/>
</dbReference>
<evidence type="ECO:0000259" key="2">
    <source>
        <dbReference type="Pfam" id="PF05448"/>
    </source>
</evidence>
<feature type="domain" description="Acetyl xylan esterase" evidence="2">
    <location>
        <begin position="44"/>
        <end position="191"/>
    </location>
</feature>
<dbReference type="PANTHER" id="PTHR47381:SF3">
    <property type="entry name" value="ALPHA_BETA-HYDROLASES SUPERFAMILY PROTEIN"/>
    <property type="match status" value="1"/>
</dbReference>
<dbReference type="Proteomes" id="UP000295689">
    <property type="component" value="Unassembled WGS sequence"/>
</dbReference>